<protein>
    <submittedName>
        <fullName evidence="2">Uncharacterized protein</fullName>
    </submittedName>
</protein>
<gene>
    <name evidence="2" type="ORF">H8S23_11950</name>
</gene>
<keyword evidence="1" id="KW-1133">Transmembrane helix</keyword>
<reference evidence="2" key="1">
    <citation type="submission" date="2020-08" db="EMBL/GenBank/DDBJ databases">
        <title>Genome public.</title>
        <authorList>
            <person name="Liu C."/>
            <person name="Sun Q."/>
        </authorList>
    </citation>
    <scope>NUCLEOTIDE SEQUENCE</scope>
    <source>
        <strain evidence="2">BX8</strain>
    </source>
</reference>
<organism evidence="2 3">
    <name type="scientific">Anaerofilum hominis</name>
    <dbReference type="NCBI Taxonomy" id="2763016"/>
    <lineage>
        <taxon>Bacteria</taxon>
        <taxon>Bacillati</taxon>
        <taxon>Bacillota</taxon>
        <taxon>Clostridia</taxon>
        <taxon>Eubacteriales</taxon>
        <taxon>Oscillospiraceae</taxon>
        <taxon>Anaerofilum</taxon>
    </lineage>
</organism>
<feature type="transmembrane region" description="Helical" evidence="1">
    <location>
        <begin position="12"/>
        <end position="31"/>
    </location>
</feature>
<dbReference type="Proteomes" id="UP000659630">
    <property type="component" value="Unassembled WGS sequence"/>
</dbReference>
<evidence type="ECO:0000313" key="3">
    <source>
        <dbReference type="Proteomes" id="UP000659630"/>
    </source>
</evidence>
<accession>A0A923IB58</accession>
<keyword evidence="1" id="KW-0812">Transmembrane</keyword>
<keyword evidence="3" id="KW-1185">Reference proteome</keyword>
<dbReference type="EMBL" id="JACONZ010000004">
    <property type="protein sequence ID" value="MBC5582221.1"/>
    <property type="molecule type" value="Genomic_DNA"/>
</dbReference>
<sequence length="367" mass="41829">MALFKGTVKTALKLLLLLPLVLLVLWVNYFVDQTGLFRGGKYELELAQILLGGDAVSNFTKMDEREVLKLYIKNMPQPYDTLVVGSSRGLQITAAIAGETGTFYNAGMSGEDFYDIVGTIALLDKYDRLPKNMILVLDPWILNDNVDSYSKRSDADLANEFLSETLGFHESYEAQDRSRYTEALLDLDYFQKNVAYHFADHSDEDQPSRVSGNVYEQATETKMPDGTLLYTREYRENSQEWVDQEALSRASSILPFGCYDFTVLNEKRCAQFEAVIDFLREKGVELTFVLSPFHPIFYDKLAGTENARGVLLTEIYFNRMARRLQIPFYGSYDPAQAGCSNEDFYDGLHVRRESIKKFFFGIHASLV</sequence>
<comment type="caution">
    <text evidence="2">The sequence shown here is derived from an EMBL/GenBank/DDBJ whole genome shotgun (WGS) entry which is preliminary data.</text>
</comment>
<evidence type="ECO:0000313" key="2">
    <source>
        <dbReference type="EMBL" id="MBC5582221.1"/>
    </source>
</evidence>
<evidence type="ECO:0000256" key="1">
    <source>
        <dbReference type="SAM" id="Phobius"/>
    </source>
</evidence>
<keyword evidence="1" id="KW-0472">Membrane</keyword>
<dbReference type="AlphaFoldDB" id="A0A923IB58"/>
<name>A0A923IB58_9FIRM</name>
<proteinExistence type="predicted"/>
<dbReference type="RefSeq" id="WP_186888564.1">
    <property type="nucleotide sequence ID" value="NZ_JACONZ010000004.1"/>
</dbReference>